<evidence type="ECO:0000256" key="3">
    <source>
        <dbReference type="ARBA" id="ARBA00006678"/>
    </source>
</evidence>
<dbReference type="EMBL" id="JAWDEY010000016">
    <property type="protein sequence ID" value="KAK6589070.1"/>
    <property type="molecule type" value="Genomic_DNA"/>
</dbReference>
<keyword evidence="4" id="KW-0963">Cytoplasm</keyword>
<dbReference type="PANTHER" id="PTHR11953:SF2">
    <property type="entry name" value="EXOSOME COMPLEX COMPONENT MTR3"/>
    <property type="match status" value="1"/>
</dbReference>
<sequence>MVIFDSFAPLPKIEIVNDSPILVKELVQNTDDMDDSPTIPIIRYIRSDNRQTEEIRPLSIRTNVIGMADGSAYVSMGKTKVLCSVYGPNISRQNTSDNGLSVNVEFVTGSFCREKDAFISKTKFSRHQNEQTDIKSNDRLKAITLEKIIHSVICHSKYKRNKIECYFYLIEDDGSSFSATIIASCLALCDAQVELIGLYSSIKIIATPLKNIFKDDNSNNCSEDEYIMLIDPTNFELNKLNNNYSSLELGMCTIRNQIVHMSAVGDFFSDQSRVNEAFALAEASCSALVNEIKDHMIAEMINCDNDNNSDNINNVSSK</sequence>
<evidence type="ECO:0000259" key="9">
    <source>
        <dbReference type="Pfam" id="PF01138"/>
    </source>
</evidence>
<dbReference type="GO" id="GO:0003723">
    <property type="term" value="F:RNA binding"/>
    <property type="evidence" value="ECO:0007669"/>
    <property type="project" value="UniProtKB-KW"/>
</dbReference>
<dbReference type="Proteomes" id="UP001311799">
    <property type="component" value="Unassembled WGS sequence"/>
</dbReference>
<accession>A0AAV9XZW5</accession>
<keyword evidence="6" id="KW-0271">Exosome</keyword>
<dbReference type="Pfam" id="PF01138">
    <property type="entry name" value="RNase_PH"/>
    <property type="match status" value="1"/>
</dbReference>
<evidence type="ECO:0000313" key="11">
    <source>
        <dbReference type="Proteomes" id="UP001311799"/>
    </source>
</evidence>
<reference evidence="10 11" key="1">
    <citation type="submission" date="2023-10" db="EMBL/GenBank/DDBJ databases">
        <title>Comparative genomics analysis reveals potential genetic determinants of host preference in Cryptosporidium xiaoi.</title>
        <authorList>
            <person name="Xiao L."/>
            <person name="Li J."/>
        </authorList>
    </citation>
    <scope>NUCLEOTIDE SEQUENCE [LARGE SCALE GENOMIC DNA]</scope>
    <source>
        <strain evidence="10 11">52996</strain>
    </source>
</reference>
<keyword evidence="5" id="KW-0698">rRNA processing</keyword>
<organism evidence="10 11">
    <name type="scientific">Cryptosporidium xiaoi</name>
    <dbReference type="NCBI Taxonomy" id="659607"/>
    <lineage>
        <taxon>Eukaryota</taxon>
        <taxon>Sar</taxon>
        <taxon>Alveolata</taxon>
        <taxon>Apicomplexa</taxon>
        <taxon>Conoidasida</taxon>
        <taxon>Coccidia</taxon>
        <taxon>Eucoccidiorida</taxon>
        <taxon>Eimeriorina</taxon>
        <taxon>Cryptosporidiidae</taxon>
        <taxon>Cryptosporidium</taxon>
    </lineage>
</organism>
<proteinExistence type="inferred from homology"/>
<keyword evidence="11" id="KW-1185">Reference proteome</keyword>
<gene>
    <name evidence="10" type="ORF">RS030_243572</name>
</gene>
<dbReference type="GO" id="GO:0005730">
    <property type="term" value="C:nucleolus"/>
    <property type="evidence" value="ECO:0007669"/>
    <property type="project" value="TreeGrafter"/>
</dbReference>
<feature type="domain" description="Exoribonuclease phosphorolytic" evidence="9">
    <location>
        <begin position="54"/>
        <end position="194"/>
    </location>
</feature>
<keyword evidence="7" id="KW-0694">RNA-binding</keyword>
<dbReference type="GO" id="GO:0000177">
    <property type="term" value="C:cytoplasmic exosome (RNase complex)"/>
    <property type="evidence" value="ECO:0007669"/>
    <property type="project" value="TreeGrafter"/>
</dbReference>
<evidence type="ECO:0000256" key="5">
    <source>
        <dbReference type="ARBA" id="ARBA00022552"/>
    </source>
</evidence>
<dbReference type="GO" id="GO:0006364">
    <property type="term" value="P:rRNA processing"/>
    <property type="evidence" value="ECO:0007669"/>
    <property type="project" value="UniProtKB-KW"/>
</dbReference>
<dbReference type="InterPro" id="IPR001247">
    <property type="entry name" value="ExoRNase_PH_dom1"/>
</dbReference>
<evidence type="ECO:0000256" key="8">
    <source>
        <dbReference type="ARBA" id="ARBA00023242"/>
    </source>
</evidence>
<evidence type="ECO:0000256" key="7">
    <source>
        <dbReference type="ARBA" id="ARBA00022884"/>
    </source>
</evidence>
<keyword evidence="8" id="KW-0539">Nucleus</keyword>
<dbReference type="InterPro" id="IPR027408">
    <property type="entry name" value="PNPase/RNase_PH_dom_sf"/>
</dbReference>
<dbReference type="GO" id="GO:0016075">
    <property type="term" value="P:rRNA catabolic process"/>
    <property type="evidence" value="ECO:0007669"/>
    <property type="project" value="TreeGrafter"/>
</dbReference>
<evidence type="ECO:0000313" key="10">
    <source>
        <dbReference type="EMBL" id="KAK6589070.1"/>
    </source>
</evidence>
<evidence type="ECO:0000256" key="2">
    <source>
        <dbReference type="ARBA" id="ARBA00004496"/>
    </source>
</evidence>
<comment type="caution">
    <text evidence="10">The sequence shown here is derived from an EMBL/GenBank/DDBJ whole genome shotgun (WGS) entry which is preliminary data.</text>
</comment>
<evidence type="ECO:0000256" key="1">
    <source>
        <dbReference type="ARBA" id="ARBA00004123"/>
    </source>
</evidence>
<evidence type="ECO:0000256" key="6">
    <source>
        <dbReference type="ARBA" id="ARBA00022835"/>
    </source>
</evidence>
<dbReference type="GO" id="GO:0034475">
    <property type="term" value="P:U4 snRNA 3'-end processing"/>
    <property type="evidence" value="ECO:0007669"/>
    <property type="project" value="TreeGrafter"/>
</dbReference>
<dbReference type="AlphaFoldDB" id="A0AAV9XZW5"/>
<dbReference type="InterPro" id="IPR050080">
    <property type="entry name" value="RNase_PH"/>
</dbReference>
<dbReference type="Gene3D" id="3.30.230.70">
    <property type="entry name" value="GHMP Kinase, N-terminal domain"/>
    <property type="match status" value="1"/>
</dbReference>
<protein>
    <submittedName>
        <fullName evidence="10">Archeo-eukaryotic exosomal RNAse PH</fullName>
    </submittedName>
</protein>
<dbReference type="GO" id="GO:0071028">
    <property type="term" value="P:nuclear mRNA surveillance"/>
    <property type="evidence" value="ECO:0007669"/>
    <property type="project" value="TreeGrafter"/>
</dbReference>
<dbReference type="PANTHER" id="PTHR11953">
    <property type="entry name" value="EXOSOME COMPLEX COMPONENT"/>
    <property type="match status" value="1"/>
</dbReference>
<comment type="subcellular location">
    <subcellularLocation>
        <location evidence="2">Cytoplasm</location>
    </subcellularLocation>
    <subcellularLocation>
        <location evidence="1">Nucleus</location>
    </subcellularLocation>
</comment>
<dbReference type="GO" id="GO:0071051">
    <property type="term" value="P:poly(A)-dependent snoRNA 3'-end processing"/>
    <property type="evidence" value="ECO:0007669"/>
    <property type="project" value="TreeGrafter"/>
</dbReference>
<name>A0AAV9XZW5_9CRYT</name>
<dbReference type="SUPFAM" id="SSF54211">
    <property type="entry name" value="Ribosomal protein S5 domain 2-like"/>
    <property type="match status" value="1"/>
</dbReference>
<comment type="similarity">
    <text evidence="3">Belongs to the RNase PH family.</text>
</comment>
<dbReference type="InterPro" id="IPR020568">
    <property type="entry name" value="Ribosomal_Su5_D2-typ_SF"/>
</dbReference>
<evidence type="ECO:0000256" key="4">
    <source>
        <dbReference type="ARBA" id="ARBA00022490"/>
    </source>
</evidence>
<dbReference type="GO" id="GO:0000176">
    <property type="term" value="C:nuclear exosome (RNase complex)"/>
    <property type="evidence" value="ECO:0007669"/>
    <property type="project" value="TreeGrafter"/>
</dbReference>